<dbReference type="InterPro" id="IPR034457">
    <property type="entry name" value="Organic_radical-activating"/>
</dbReference>
<dbReference type="EC" id="1.97.1.-" evidence="7"/>
<dbReference type="Pfam" id="PF13353">
    <property type="entry name" value="Fer4_12"/>
    <property type="match status" value="1"/>
</dbReference>
<proteinExistence type="inferred from homology"/>
<dbReference type="EMBL" id="DWZJ01000090">
    <property type="protein sequence ID" value="HJB14035.1"/>
    <property type="molecule type" value="Genomic_DNA"/>
</dbReference>
<dbReference type="SUPFAM" id="SSF102114">
    <property type="entry name" value="Radical SAM enzymes"/>
    <property type="match status" value="1"/>
</dbReference>
<dbReference type="SFLD" id="SFLDF00299">
    <property type="entry name" value="anaerobic_ribonucleoside-triph"/>
    <property type="match status" value="1"/>
</dbReference>
<dbReference type="GO" id="GO:0051539">
    <property type="term" value="F:4 iron, 4 sulfur cluster binding"/>
    <property type="evidence" value="ECO:0007669"/>
    <property type="project" value="UniProtKB-KW"/>
</dbReference>
<dbReference type="Gene3D" id="3.20.20.70">
    <property type="entry name" value="Aldolase class I"/>
    <property type="match status" value="1"/>
</dbReference>
<dbReference type="GO" id="GO:0043365">
    <property type="term" value="F:[formate-C-acetyltransferase]-activating enzyme activity"/>
    <property type="evidence" value="ECO:0007669"/>
    <property type="project" value="InterPro"/>
</dbReference>
<dbReference type="AlphaFoldDB" id="A0A9D2LKZ7"/>
<reference evidence="8" key="2">
    <citation type="submission" date="2021-04" db="EMBL/GenBank/DDBJ databases">
        <authorList>
            <person name="Gilroy R."/>
        </authorList>
    </citation>
    <scope>NUCLEOTIDE SEQUENCE</scope>
    <source>
        <strain evidence="8">ChiBcec18-1249</strain>
    </source>
</reference>
<dbReference type="PANTHER" id="PTHR30352:SF2">
    <property type="entry name" value="ANAEROBIC RIBONUCLEOSIDE-TRIPHOSPHATE REDUCTASE-ACTIVATING PROTEIN"/>
    <property type="match status" value="1"/>
</dbReference>
<protein>
    <recommendedName>
        <fullName evidence="7">Anaerobic ribonucleoside-triphosphate reductase-activating protein</fullName>
        <ecNumber evidence="7">1.97.1.-</ecNumber>
    </recommendedName>
</protein>
<dbReference type="InterPro" id="IPR007197">
    <property type="entry name" value="rSAM"/>
</dbReference>
<dbReference type="SFLD" id="SFLDG01063">
    <property type="entry name" value="activating_enzymes__group_1"/>
    <property type="match status" value="1"/>
</dbReference>
<dbReference type="GO" id="GO:0046872">
    <property type="term" value="F:metal ion binding"/>
    <property type="evidence" value="ECO:0007669"/>
    <property type="project" value="UniProtKB-KW"/>
</dbReference>
<accession>A0A9D2LKZ7</accession>
<evidence type="ECO:0000256" key="6">
    <source>
        <dbReference type="ARBA" id="ARBA00023014"/>
    </source>
</evidence>
<comment type="similarity">
    <text evidence="7">Belongs to the organic radical-activating enzymes family.</text>
</comment>
<evidence type="ECO:0000256" key="3">
    <source>
        <dbReference type="ARBA" id="ARBA00022691"/>
    </source>
</evidence>
<organism evidence="8 9">
    <name type="scientific">Candidatus Oscillibacter excrementigallinarum</name>
    <dbReference type="NCBI Taxonomy" id="2838716"/>
    <lineage>
        <taxon>Bacteria</taxon>
        <taxon>Bacillati</taxon>
        <taxon>Bacillota</taxon>
        <taxon>Clostridia</taxon>
        <taxon>Eubacteriales</taxon>
        <taxon>Oscillospiraceae</taxon>
        <taxon>Oscillibacter</taxon>
    </lineage>
</organism>
<keyword evidence="7" id="KW-0560">Oxidoreductase</keyword>
<dbReference type="SFLD" id="SFLDG01066">
    <property type="entry name" value="organic_radical-activating_enz"/>
    <property type="match status" value="1"/>
</dbReference>
<comment type="function">
    <text evidence="7">Activation of anaerobic ribonucleoside-triphosphate reductase under anaerobic conditions by generation of an organic free radical, using S-adenosylmethionine and reduced flavodoxin as cosubstrates to produce 5'-deoxy-adenosine.</text>
</comment>
<dbReference type="GO" id="GO:0004748">
    <property type="term" value="F:ribonucleoside-diphosphate reductase activity, thioredoxin disulfide as acceptor"/>
    <property type="evidence" value="ECO:0007669"/>
    <property type="project" value="TreeGrafter"/>
</dbReference>
<comment type="caution">
    <text evidence="8">The sequence shown here is derived from an EMBL/GenBank/DDBJ whole genome shotgun (WGS) entry which is preliminary data.</text>
</comment>
<evidence type="ECO:0000256" key="7">
    <source>
        <dbReference type="PIRNR" id="PIRNR000368"/>
    </source>
</evidence>
<evidence type="ECO:0000256" key="2">
    <source>
        <dbReference type="ARBA" id="ARBA00022485"/>
    </source>
</evidence>
<sequence length="179" mass="20292">MYYGEIKNCDIANGEGVRVTLFVSGCTNRCKGCFQPQTWDFTYGQPFTAETEDHLLSLLSPSYINGLTVLGGEPFEPENQRALAPFLRRVRRTYPDKTIWCFSGFTYEELTTDGTHPRCEVTDELLSLLDVLVDGRFVEELKDLTLRFRGSANQRLIDLNASRAAGHLCFLPDRPRGRS</sequence>
<evidence type="ECO:0000256" key="5">
    <source>
        <dbReference type="ARBA" id="ARBA00023004"/>
    </source>
</evidence>
<keyword evidence="3" id="KW-0949">S-adenosyl-L-methionine</keyword>
<dbReference type="Proteomes" id="UP000823824">
    <property type="component" value="Unassembled WGS sequence"/>
</dbReference>
<dbReference type="InterPro" id="IPR058240">
    <property type="entry name" value="rSAM_sf"/>
</dbReference>
<gene>
    <name evidence="8" type="primary">nrdG</name>
    <name evidence="8" type="ORF">H9787_10040</name>
</gene>
<evidence type="ECO:0000313" key="8">
    <source>
        <dbReference type="EMBL" id="HJB14035.1"/>
    </source>
</evidence>
<dbReference type="PANTHER" id="PTHR30352">
    <property type="entry name" value="PYRUVATE FORMATE-LYASE-ACTIVATING ENZYME"/>
    <property type="match status" value="1"/>
</dbReference>
<reference evidence="8" key="1">
    <citation type="journal article" date="2021" name="PeerJ">
        <title>Extensive microbial diversity within the chicken gut microbiome revealed by metagenomics and culture.</title>
        <authorList>
            <person name="Gilroy R."/>
            <person name="Ravi A."/>
            <person name="Getino M."/>
            <person name="Pursley I."/>
            <person name="Horton D.L."/>
            <person name="Alikhan N.F."/>
            <person name="Baker D."/>
            <person name="Gharbi K."/>
            <person name="Hall N."/>
            <person name="Watson M."/>
            <person name="Adriaenssens E.M."/>
            <person name="Foster-Nyarko E."/>
            <person name="Jarju S."/>
            <person name="Secka A."/>
            <person name="Antonio M."/>
            <person name="Oren A."/>
            <person name="Chaudhuri R.R."/>
            <person name="La Ragione R."/>
            <person name="Hildebrand F."/>
            <person name="Pallen M.J."/>
        </authorList>
    </citation>
    <scope>NUCLEOTIDE SEQUENCE</scope>
    <source>
        <strain evidence="8">ChiBcec18-1249</strain>
    </source>
</reference>
<evidence type="ECO:0000313" key="9">
    <source>
        <dbReference type="Proteomes" id="UP000823824"/>
    </source>
</evidence>
<dbReference type="InterPro" id="IPR012837">
    <property type="entry name" value="NrdG"/>
</dbReference>
<dbReference type="NCBIfam" id="TIGR02491">
    <property type="entry name" value="NrdG"/>
    <property type="match status" value="1"/>
</dbReference>
<keyword evidence="6" id="KW-0411">Iron-sulfur</keyword>
<dbReference type="SFLD" id="SFLDS00029">
    <property type="entry name" value="Radical_SAM"/>
    <property type="match status" value="1"/>
</dbReference>
<evidence type="ECO:0000256" key="4">
    <source>
        <dbReference type="ARBA" id="ARBA00022723"/>
    </source>
</evidence>
<dbReference type="InterPro" id="IPR013785">
    <property type="entry name" value="Aldolase_TIM"/>
</dbReference>
<keyword evidence="4" id="KW-0479">Metal-binding</keyword>
<name>A0A9D2LKZ7_9FIRM</name>
<keyword evidence="5" id="KW-0408">Iron</keyword>
<comment type="cofactor">
    <cofactor evidence="1">
        <name>[4Fe-4S] cluster</name>
        <dbReference type="ChEBI" id="CHEBI:49883"/>
    </cofactor>
</comment>
<dbReference type="PIRSF" id="PIRSF000368">
    <property type="entry name" value="NrdG"/>
    <property type="match status" value="1"/>
</dbReference>
<keyword evidence="2" id="KW-0004">4Fe-4S</keyword>
<evidence type="ECO:0000256" key="1">
    <source>
        <dbReference type="ARBA" id="ARBA00001966"/>
    </source>
</evidence>